<dbReference type="SUPFAM" id="SSF53850">
    <property type="entry name" value="Periplasmic binding protein-like II"/>
    <property type="match status" value="1"/>
</dbReference>
<proteinExistence type="inferred from homology"/>
<accession>A0ABU9BE35</accession>
<reference evidence="6 7" key="1">
    <citation type="submission" date="2024-04" db="EMBL/GenBank/DDBJ databases">
        <title>Novel species of the genus Ideonella isolated from streams.</title>
        <authorList>
            <person name="Lu H."/>
        </authorList>
    </citation>
    <scope>NUCLEOTIDE SEQUENCE [LARGE SCALE GENOMIC DNA]</scope>
    <source>
        <strain evidence="6 7">BYS139W</strain>
    </source>
</reference>
<dbReference type="Gene3D" id="3.40.190.290">
    <property type="match status" value="1"/>
</dbReference>
<dbReference type="EMBL" id="JBBUTF010000011">
    <property type="protein sequence ID" value="MEK8026960.1"/>
    <property type="molecule type" value="Genomic_DNA"/>
</dbReference>
<evidence type="ECO:0000259" key="5">
    <source>
        <dbReference type="PROSITE" id="PS50931"/>
    </source>
</evidence>
<dbReference type="InterPro" id="IPR000847">
    <property type="entry name" value="LysR_HTH_N"/>
</dbReference>
<evidence type="ECO:0000313" key="7">
    <source>
        <dbReference type="Proteomes" id="UP001368500"/>
    </source>
</evidence>
<keyword evidence="3" id="KW-0238">DNA-binding</keyword>
<feature type="domain" description="HTH lysR-type" evidence="5">
    <location>
        <begin position="13"/>
        <end position="70"/>
    </location>
</feature>
<evidence type="ECO:0000256" key="4">
    <source>
        <dbReference type="ARBA" id="ARBA00023163"/>
    </source>
</evidence>
<dbReference type="PRINTS" id="PR00039">
    <property type="entry name" value="HTHLYSR"/>
</dbReference>
<comment type="similarity">
    <text evidence="1">Belongs to the LysR transcriptional regulatory family.</text>
</comment>
<dbReference type="InterPro" id="IPR036388">
    <property type="entry name" value="WH-like_DNA-bd_sf"/>
</dbReference>
<dbReference type="Gene3D" id="1.10.10.10">
    <property type="entry name" value="Winged helix-like DNA-binding domain superfamily/Winged helix DNA-binding domain"/>
    <property type="match status" value="1"/>
</dbReference>
<keyword evidence="4" id="KW-0804">Transcription</keyword>
<name>A0ABU9BE35_9BURK</name>
<organism evidence="6 7">
    <name type="scientific">Pseudaquabacterium rugosum</name>
    <dbReference type="NCBI Taxonomy" id="2984194"/>
    <lineage>
        <taxon>Bacteria</taxon>
        <taxon>Pseudomonadati</taxon>
        <taxon>Pseudomonadota</taxon>
        <taxon>Betaproteobacteria</taxon>
        <taxon>Burkholderiales</taxon>
        <taxon>Sphaerotilaceae</taxon>
        <taxon>Pseudaquabacterium</taxon>
    </lineage>
</organism>
<dbReference type="Pfam" id="PF03466">
    <property type="entry name" value="LysR_substrate"/>
    <property type="match status" value="1"/>
</dbReference>
<dbReference type="SUPFAM" id="SSF46785">
    <property type="entry name" value="Winged helix' DNA-binding domain"/>
    <property type="match status" value="1"/>
</dbReference>
<comment type="caution">
    <text evidence="6">The sequence shown here is derived from an EMBL/GenBank/DDBJ whole genome shotgun (WGS) entry which is preliminary data.</text>
</comment>
<gene>
    <name evidence="6" type="ORF">AACH11_13395</name>
</gene>
<dbReference type="CDD" id="cd05466">
    <property type="entry name" value="PBP2_LTTR_substrate"/>
    <property type="match status" value="1"/>
</dbReference>
<evidence type="ECO:0000256" key="2">
    <source>
        <dbReference type="ARBA" id="ARBA00023015"/>
    </source>
</evidence>
<keyword evidence="7" id="KW-1185">Reference proteome</keyword>
<dbReference type="PROSITE" id="PS50931">
    <property type="entry name" value="HTH_LYSR"/>
    <property type="match status" value="1"/>
</dbReference>
<dbReference type="PANTHER" id="PTHR30419">
    <property type="entry name" value="HTH-TYPE TRANSCRIPTIONAL REGULATOR YBHD"/>
    <property type="match status" value="1"/>
</dbReference>
<sequence length="311" mass="33089">MPGSGPNRRYEFLRVRDFLLLDAIAEHGSLRQVAAAMHVTQPALTQVLKTLEDVFGTRLVDRLPHGLVLTAEGQAALTRLRSAHGEILGALQAVRAKAVAPVRLGVLPSTGATVLPDLLLALRTRRPDLPVVVTEAAAPVLWAQVQSGALDAVLTRYPMPTADQGHADGLVHGVVARTHFALYAPADLAIDPQDWATLQRLPWLMPSEPSWIRQRWAAHFADAGLGAPVPAVVSDAMHTNLGLAARCRLLTVLPVRHDAAPAAAGLRQVASPWPDAAIPIVLAHRRLSEAVPAVTDVVEAARTLETAGAPC</sequence>
<keyword evidence="2" id="KW-0805">Transcription regulation</keyword>
<dbReference type="RefSeq" id="WP_341374743.1">
    <property type="nucleotide sequence ID" value="NZ_JBBUTF010000011.1"/>
</dbReference>
<evidence type="ECO:0000256" key="1">
    <source>
        <dbReference type="ARBA" id="ARBA00009437"/>
    </source>
</evidence>
<dbReference type="InterPro" id="IPR036390">
    <property type="entry name" value="WH_DNA-bd_sf"/>
</dbReference>
<evidence type="ECO:0000313" key="6">
    <source>
        <dbReference type="EMBL" id="MEK8026960.1"/>
    </source>
</evidence>
<dbReference type="Proteomes" id="UP001368500">
    <property type="component" value="Unassembled WGS sequence"/>
</dbReference>
<dbReference type="InterPro" id="IPR050950">
    <property type="entry name" value="HTH-type_LysR_regulators"/>
</dbReference>
<dbReference type="Pfam" id="PF00126">
    <property type="entry name" value="HTH_1"/>
    <property type="match status" value="1"/>
</dbReference>
<protein>
    <submittedName>
        <fullName evidence="6">LysR family transcriptional regulator</fullName>
    </submittedName>
</protein>
<evidence type="ECO:0000256" key="3">
    <source>
        <dbReference type="ARBA" id="ARBA00023125"/>
    </source>
</evidence>
<dbReference type="InterPro" id="IPR005119">
    <property type="entry name" value="LysR_subst-bd"/>
</dbReference>